<sequence length="85" mass="9362">MTKSIVNEAIADASKVFDTPMAVVDAKDLSRDEKIKILKNWELDARRLVSSGDENMIAERGPPRSRLPEVQAALRALEVEPVAST</sequence>
<dbReference type="EMBL" id="JAENHL010000008">
    <property type="protein sequence ID" value="MBK1870334.1"/>
    <property type="molecule type" value="Genomic_DNA"/>
</dbReference>
<reference evidence="1" key="1">
    <citation type="submission" date="2021-01" db="EMBL/GenBank/DDBJ databases">
        <authorList>
            <person name="Sun Q."/>
        </authorList>
    </citation>
    <scope>NUCLEOTIDE SEQUENCE</scope>
    <source>
        <strain evidence="1">YIM B02566</strain>
    </source>
</reference>
<protein>
    <submittedName>
        <fullName evidence="1">Uncharacterized protein</fullName>
    </submittedName>
</protein>
<dbReference type="Proteomes" id="UP000616151">
    <property type="component" value="Unassembled WGS sequence"/>
</dbReference>
<evidence type="ECO:0000313" key="2">
    <source>
        <dbReference type="Proteomes" id="UP000616151"/>
    </source>
</evidence>
<proteinExistence type="predicted"/>
<comment type="caution">
    <text evidence="1">The sequence shown here is derived from an EMBL/GenBank/DDBJ whole genome shotgun (WGS) entry which is preliminary data.</text>
</comment>
<organism evidence="1 2">
    <name type="scientific">Taklimakanibacter albus</name>
    <dbReference type="NCBI Taxonomy" id="2800327"/>
    <lineage>
        <taxon>Bacteria</taxon>
        <taxon>Pseudomonadati</taxon>
        <taxon>Pseudomonadota</taxon>
        <taxon>Alphaproteobacteria</taxon>
        <taxon>Hyphomicrobiales</taxon>
        <taxon>Aestuariivirgaceae</taxon>
        <taxon>Taklimakanibacter</taxon>
    </lineage>
</organism>
<accession>A0ACC5RCK9</accession>
<evidence type="ECO:0000313" key="1">
    <source>
        <dbReference type="EMBL" id="MBK1870334.1"/>
    </source>
</evidence>
<keyword evidence="2" id="KW-1185">Reference proteome</keyword>
<name>A0ACC5RCK9_9HYPH</name>
<gene>
    <name evidence="1" type="ORF">JHL16_28480</name>
</gene>